<dbReference type="SUPFAM" id="SSF46894">
    <property type="entry name" value="C-terminal effector domain of the bipartite response regulators"/>
    <property type="match status" value="1"/>
</dbReference>
<dbReference type="InterPro" id="IPR000792">
    <property type="entry name" value="Tscrpt_reg_LuxR_C"/>
</dbReference>
<sequence>MAASGALLLQATGSAAERTLPLGVIGQLLHGVESASPDSRSLMKLLEETRLRFGSAAGELSALCRAVLALARERPLVLLIDDIHHGDPASQEFLRYLAYRLDASRILLVLGESSSQPGDPDFQAELLHLPWCSTINLGLFSAEEVAELAGADGTGASPADLHELSGGNPLLVRALLEDHRAGAAGTETGPVLPGELFTEAVEICLYRSDAAVRWTAWAASILGDEASRVRIAEVLSSPVQVVDGGLTALAEMGLLLPDGRFRHEAVRAAVKKRVNHYQRPRLEARSAWVLHEHGATTTVVAAHLVQAQRITAPWVLPTLREGAERALAENDVTLALDCLRVARDLCTDEAASLEIKTAIVSAAWRVNPRMAEHYLPELAEAAAQGRLGARDARVVTGCLLWFGRTEDALRVLEVLIEADTSRKRSAAGFRVPHELDLVRLWMVYGYPGLPGIDRQSAIEASLEPLTPMQSPPLRASALLAAVVCEEESGEIVVRAEQALQTTPFNDNTMTVIVAALISLILVDQLSTADSWCRKLEKDAVTHRSPVWQAILVAVRALVEIRMGRLAEAAESARSALELVPAQGWGVPVTAPLSALIYAESLLGHPDKAAAFLGVPVPEAAYATPGGVMLLWARGHFHLASGNPYAALDDFYACGELMSDLGIELHALVQWRTDAAEAYLELGDAQRARELVEEQMALLGPGRTWMRGVSLRVLAGACEPKKRLPLLQEAVDIFRDQGHRLKEAQALEELGRAHYKLGHEKQARSLNRKAQRLMRELGMRQQARPSTPAGTARDTASAEQENALGLSDAELRVASLAARSQSNREIAEELFITLSTVEQHMTRVLRKLGVRSRGDLSAKLLEIQAEEEALTR</sequence>
<proteinExistence type="predicted"/>
<dbReference type="EMBL" id="BAAAUV010000016">
    <property type="protein sequence ID" value="GAA3227036.1"/>
    <property type="molecule type" value="Genomic_DNA"/>
</dbReference>
<evidence type="ECO:0000256" key="4">
    <source>
        <dbReference type="SAM" id="MobiDB-lite"/>
    </source>
</evidence>
<dbReference type="CDD" id="cd06170">
    <property type="entry name" value="LuxR_C_like"/>
    <property type="match status" value="1"/>
</dbReference>
<comment type="caution">
    <text evidence="6">The sequence shown here is derived from an EMBL/GenBank/DDBJ whole genome shotgun (WGS) entry which is preliminary data.</text>
</comment>
<dbReference type="Gene3D" id="1.10.10.10">
    <property type="entry name" value="Winged helix-like DNA-binding domain superfamily/Winged helix DNA-binding domain"/>
    <property type="match status" value="1"/>
</dbReference>
<keyword evidence="7" id="KW-1185">Reference proteome</keyword>
<dbReference type="Pfam" id="PF00196">
    <property type="entry name" value="GerE"/>
    <property type="match status" value="1"/>
</dbReference>
<keyword evidence="3" id="KW-0804">Transcription</keyword>
<reference evidence="7" key="1">
    <citation type="journal article" date="2019" name="Int. J. Syst. Evol. Microbiol.">
        <title>The Global Catalogue of Microorganisms (GCM) 10K type strain sequencing project: providing services to taxonomists for standard genome sequencing and annotation.</title>
        <authorList>
            <consortium name="The Broad Institute Genomics Platform"/>
            <consortium name="The Broad Institute Genome Sequencing Center for Infectious Disease"/>
            <person name="Wu L."/>
            <person name="Ma J."/>
        </authorList>
    </citation>
    <scope>NUCLEOTIDE SEQUENCE [LARGE SCALE GENOMIC DNA]</scope>
    <source>
        <strain evidence="7">JCM 9377</strain>
    </source>
</reference>
<evidence type="ECO:0000313" key="6">
    <source>
        <dbReference type="EMBL" id="GAA3227036.1"/>
    </source>
</evidence>
<evidence type="ECO:0000256" key="3">
    <source>
        <dbReference type="ARBA" id="ARBA00023163"/>
    </source>
</evidence>
<keyword evidence="1" id="KW-0805">Transcription regulation</keyword>
<evidence type="ECO:0000313" key="7">
    <source>
        <dbReference type="Proteomes" id="UP001501237"/>
    </source>
</evidence>
<dbReference type="Gene3D" id="1.25.40.10">
    <property type="entry name" value="Tetratricopeptide repeat domain"/>
    <property type="match status" value="2"/>
</dbReference>
<evidence type="ECO:0000256" key="2">
    <source>
        <dbReference type="ARBA" id="ARBA00023125"/>
    </source>
</evidence>
<accession>A0ABP6QFN8</accession>
<dbReference type="InterPro" id="IPR016032">
    <property type="entry name" value="Sig_transdc_resp-reg_C-effctor"/>
</dbReference>
<dbReference type="PRINTS" id="PR00038">
    <property type="entry name" value="HTHLUXR"/>
</dbReference>
<dbReference type="InterPro" id="IPR011990">
    <property type="entry name" value="TPR-like_helical_dom_sf"/>
</dbReference>
<protein>
    <submittedName>
        <fullName evidence="6">LuxR C-terminal-related transcriptional regulator</fullName>
    </submittedName>
</protein>
<gene>
    <name evidence="6" type="ORF">GCM10010468_55670</name>
</gene>
<dbReference type="SMART" id="SM00421">
    <property type="entry name" value="HTH_LUXR"/>
    <property type="match status" value="1"/>
</dbReference>
<name>A0ABP6QFN8_9ACTN</name>
<organism evidence="6 7">
    <name type="scientific">Actinocorallia longicatena</name>
    <dbReference type="NCBI Taxonomy" id="111803"/>
    <lineage>
        <taxon>Bacteria</taxon>
        <taxon>Bacillati</taxon>
        <taxon>Actinomycetota</taxon>
        <taxon>Actinomycetes</taxon>
        <taxon>Streptosporangiales</taxon>
        <taxon>Thermomonosporaceae</taxon>
        <taxon>Actinocorallia</taxon>
    </lineage>
</organism>
<dbReference type="PROSITE" id="PS50043">
    <property type="entry name" value="HTH_LUXR_2"/>
    <property type="match status" value="1"/>
</dbReference>
<feature type="domain" description="HTH luxR-type" evidence="5">
    <location>
        <begin position="798"/>
        <end position="863"/>
    </location>
</feature>
<dbReference type="Proteomes" id="UP001501237">
    <property type="component" value="Unassembled WGS sequence"/>
</dbReference>
<dbReference type="SUPFAM" id="SSF48452">
    <property type="entry name" value="TPR-like"/>
    <property type="match status" value="1"/>
</dbReference>
<evidence type="ECO:0000256" key="1">
    <source>
        <dbReference type="ARBA" id="ARBA00023015"/>
    </source>
</evidence>
<dbReference type="InterPro" id="IPR036388">
    <property type="entry name" value="WH-like_DNA-bd_sf"/>
</dbReference>
<dbReference type="PANTHER" id="PTHR44688:SF16">
    <property type="entry name" value="DNA-BINDING TRANSCRIPTIONAL ACTIVATOR DEVR_DOSR"/>
    <property type="match status" value="1"/>
</dbReference>
<feature type="region of interest" description="Disordered" evidence="4">
    <location>
        <begin position="777"/>
        <end position="799"/>
    </location>
</feature>
<keyword evidence="2" id="KW-0238">DNA-binding</keyword>
<evidence type="ECO:0000259" key="5">
    <source>
        <dbReference type="PROSITE" id="PS50043"/>
    </source>
</evidence>
<dbReference type="PANTHER" id="PTHR44688">
    <property type="entry name" value="DNA-BINDING TRANSCRIPTIONAL ACTIVATOR DEVR_DOSR"/>
    <property type="match status" value="1"/>
</dbReference>